<dbReference type="Proteomes" id="UP001152300">
    <property type="component" value="Unassembled WGS sequence"/>
</dbReference>
<evidence type="ECO:0000313" key="2">
    <source>
        <dbReference type="Proteomes" id="UP001152300"/>
    </source>
</evidence>
<comment type="caution">
    <text evidence="1">The sequence shown here is derived from an EMBL/GenBank/DDBJ whole genome shotgun (WGS) entry which is preliminary data.</text>
</comment>
<gene>
    <name evidence="1" type="ORF">OCU04_007435</name>
</gene>
<protein>
    <submittedName>
        <fullName evidence="1">Uncharacterized protein</fullName>
    </submittedName>
</protein>
<accession>A0A9X0AJT8</accession>
<name>A0A9X0AJT8_9HELO</name>
<dbReference type="AlphaFoldDB" id="A0A9X0AJT8"/>
<dbReference type="Gene3D" id="1.10.340.70">
    <property type="match status" value="1"/>
</dbReference>
<dbReference type="EMBL" id="JAPEIS010000008">
    <property type="protein sequence ID" value="KAJ8063563.1"/>
    <property type="molecule type" value="Genomic_DNA"/>
</dbReference>
<reference evidence="1" key="1">
    <citation type="submission" date="2022-11" db="EMBL/GenBank/DDBJ databases">
        <title>Genome Resource of Sclerotinia nivalis Strain SnTB1, a Plant Pathogen Isolated from American Ginseng.</title>
        <authorList>
            <person name="Fan S."/>
        </authorList>
    </citation>
    <scope>NUCLEOTIDE SEQUENCE</scope>
    <source>
        <strain evidence="1">SnTB1</strain>
    </source>
</reference>
<evidence type="ECO:0000313" key="1">
    <source>
        <dbReference type="EMBL" id="KAJ8063563.1"/>
    </source>
</evidence>
<organism evidence="1 2">
    <name type="scientific">Sclerotinia nivalis</name>
    <dbReference type="NCBI Taxonomy" id="352851"/>
    <lineage>
        <taxon>Eukaryota</taxon>
        <taxon>Fungi</taxon>
        <taxon>Dikarya</taxon>
        <taxon>Ascomycota</taxon>
        <taxon>Pezizomycotina</taxon>
        <taxon>Leotiomycetes</taxon>
        <taxon>Helotiales</taxon>
        <taxon>Sclerotiniaceae</taxon>
        <taxon>Sclerotinia</taxon>
    </lineage>
</organism>
<dbReference type="OrthoDB" id="3597876at2759"/>
<keyword evidence="2" id="KW-1185">Reference proteome</keyword>
<sequence length="153" mass="18217">MSENITFQEQNASTNPGFESFPENIRMEFKDMINGIDYKSKERLEPYVWYKMKVYLEDPTLKASNQAERNIKFAANQKYELQNGRLFRKAYGRYPARYAVPNNEAFDIIKSAHLRLNHCGRDKLYYEVSVTITQQFRQNKKPKRRRSHFESSA</sequence>
<proteinExistence type="predicted"/>